<evidence type="ECO:0000256" key="2">
    <source>
        <dbReference type="ARBA" id="ARBA00022729"/>
    </source>
</evidence>
<dbReference type="PANTHER" id="PTHR43817">
    <property type="entry name" value="GLYCOSYL HYDROLASE"/>
    <property type="match status" value="1"/>
</dbReference>
<organism evidence="5 6">
    <name type="scientific">Schizophyllum amplum</name>
    <dbReference type="NCBI Taxonomy" id="97359"/>
    <lineage>
        <taxon>Eukaryota</taxon>
        <taxon>Fungi</taxon>
        <taxon>Dikarya</taxon>
        <taxon>Basidiomycota</taxon>
        <taxon>Agaricomycotina</taxon>
        <taxon>Agaricomycetes</taxon>
        <taxon>Agaricomycetidae</taxon>
        <taxon>Agaricales</taxon>
        <taxon>Schizophyllaceae</taxon>
        <taxon>Schizophyllum</taxon>
    </lineage>
</organism>
<dbReference type="GO" id="GO:0004553">
    <property type="term" value="F:hydrolase activity, hydrolyzing O-glycosyl compounds"/>
    <property type="evidence" value="ECO:0007669"/>
    <property type="project" value="InterPro"/>
</dbReference>
<protein>
    <submittedName>
        <fullName evidence="5">Glycosyl hydrolase</fullName>
    </submittedName>
</protein>
<keyword evidence="2" id="KW-0732">Signal</keyword>
<evidence type="ECO:0000256" key="4">
    <source>
        <dbReference type="ARBA" id="ARBA00023295"/>
    </source>
</evidence>
<evidence type="ECO:0000256" key="1">
    <source>
        <dbReference type="ARBA" id="ARBA00009865"/>
    </source>
</evidence>
<dbReference type="InterPro" id="IPR006710">
    <property type="entry name" value="Glyco_hydro_43"/>
</dbReference>
<dbReference type="Proteomes" id="UP000320762">
    <property type="component" value="Unassembled WGS sequence"/>
</dbReference>
<evidence type="ECO:0000256" key="3">
    <source>
        <dbReference type="ARBA" id="ARBA00022801"/>
    </source>
</evidence>
<dbReference type="OrthoDB" id="272289at2759"/>
<name>A0A550CRQ7_9AGAR</name>
<reference evidence="5 6" key="1">
    <citation type="journal article" date="2019" name="New Phytol.">
        <title>Comparative genomics reveals unique wood-decay strategies and fruiting body development in the Schizophyllaceae.</title>
        <authorList>
            <person name="Almasi E."/>
            <person name="Sahu N."/>
            <person name="Krizsan K."/>
            <person name="Balint B."/>
            <person name="Kovacs G.M."/>
            <person name="Kiss B."/>
            <person name="Cseklye J."/>
            <person name="Drula E."/>
            <person name="Henrissat B."/>
            <person name="Nagy I."/>
            <person name="Chovatia M."/>
            <person name="Adam C."/>
            <person name="LaButti K."/>
            <person name="Lipzen A."/>
            <person name="Riley R."/>
            <person name="Grigoriev I.V."/>
            <person name="Nagy L.G."/>
        </authorList>
    </citation>
    <scope>NUCLEOTIDE SEQUENCE [LARGE SCALE GENOMIC DNA]</scope>
    <source>
        <strain evidence="5 6">NL-1724</strain>
    </source>
</reference>
<dbReference type="Gene3D" id="2.115.10.20">
    <property type="entry name" value="Glycosyl hydrolase domain, family 43"/>
    <property type="match status" value="1"/>
</dbReference>
<comment type="caution">
    <text evidence="5">The sequence shown here is derived from an EMBL/GenBank/DDBJ whole genome shotgun (WGS) entry which is preliminary data.</text>
</comment>
<dbReference type="PANTHER" id="PTHR43817:SF1">
    <property type="entry name" value="HYDROLASE, FAMILY 43, PUTATIVE (AFU_ORTHOLOGUE AFUA_3G01660)-RELATED"/>
    <property type="match status" value="1"/>
</dbReference>
<comment type="similarity">
    <text evidence="1">Belongs to the glycosyl hydrolase 43 family.</text>
</comment>
<proteinExistence type="inferred from homology"/>
<dbReference type="AlphaFoldDB" id="A0A550CRQ7"/>
<dbReference type="GO" id="GO:0005975">
    <property type="term" value="P:carbohydrate metabolic process"/>
    <property type="evidence" value="ECO:0007669"/>
    <property type="project" value="InterPro"/>
</dbReference>
<evidence type="ECO:0000313" key="5">
    <source>
        <dbReference type="EMBL" id="TRM67486.1"/>
    </source>
</evidence>
<accession>A0A550CRQ7</accession>
<dbReference type="Pfam" id="PF04616">
    <property type="entry name" value="Glyco_hydro_43"/>
    <property type="match status" value="1"/>
</dbReference>
<keyword evidence="4" id="KW-0326">Glycosidase</keyword>
<evidence type="ECO:0000313" key="6">
    <source>
        <dbReference type="Proteomes" id="UP000320762"/>
    </source>
</evidence>
<dbReference type="InterPro" id="IPR023296">
    <property type="entry name" value="Glyco_hydro_beta-prop_sf"/>
</dbReference>
<keyword evidence="6" id="KW-1185">Reference proteome</keyword>
<gene>
    <name evidence="5" type="ORF">BD626DRAFT_478939</name>
</gene>
<dbReference type="EMBL" id="VDMD01000002">
    <property type="protein sequence ID" value="TRM67486.1"/>
    <property type="molecule type" value="Genomic_DNA"/>
</dbReference>
<dbReference type="SUPFAM" id="SSF75005">
    <property type="entry name" value="Arabinanase/levansucrase/invertase"/>
    <property type="match status" value="1"/>
</dbReference>
<keyword evidence="3 5" id="KW-0378">Hydrolase</keyword>
<sequence>MCCYAVSHCYCAPSRRRRFRAGALLCAAFVRTLTTSLRDLHKPHHGRQPRRPWITAFNDCYYFITSGGTENLTIYKSATLDDFHGIDPVLVWTFSNPDLGDVWAPELHRIDREWYIYCALPDGPDDADRRMHVLKGNDASDPLQPYEDLGAIGTPDENYAIDGTVLQGYNGRNYTAIQVVSTS</sequence>